<sequence>MERKRTNAKKSIELLYNNNSINYHWMHFKFRQ</sequence>
<reference evidence="1" key="1">
    <citation type="submission" date="2018-05" db="EMBL/GenBank/DDBJ databases">
        <authorList>
            <person name="Lanie J.A."/>
            <person name="Ng W.-L."/>
            <person name="Kazmierczak K.M."/>
            <person name="Andrzejewski T.M."/>
            <person name="Davidsen T.M."/>
            <person name="Wayne K.J."/>
            <person name="Tettelin H."/>
            <person name="Glass J.I."/>
            <person name="Rusch D."/>
            <person name="Podicherti R."/>
            <person name="Tsui H.-C.T."/>
            <person name="Winkler M.E."/>
        </authorList>
    </citation>
    <scope>NUCLEOTIDE SEQUENCE</scope>
</reference>
<dbReference type="EMBL" id="UINC01020120">
    <property type="protein sequence ID" value="SVA84795.1"/>
    <property type="molecule type" value="Genomic_DNA"/>
</dbReference>
<dbReference type="AlphaFoldDB" id="A0A381Z665"/>
<name>A0A381Z665_9ZZZZ</name>
<evidence type="ECO:0000313" key="1">
    <source>
        <dbReference type="EMBL" id="SVA84795.1"/>
    </source>
</evidence>
<protein>
    <submittedName>
        <fullName evidence="1">Uncharacterized protein</fullName>
    </submittedName>
</protein>
<accession>A0A381Z665</accession>
<organism evidence="1">
    <name type="scientific">marine metagenome</name>
    <dbReference type="NCBI Taxonomy" id="408172"/>
    <lineage>
        <taxon>unclassified sequences</taxon>
        <taxon>metagenomes</taxon>
        <taxon>ecological metagenomes</taxon>
    </lineage>
</organism>
<gene>
    <name evidence="1" type="ORF">METZ01_LOCUS137649</name>
</gene>
<proteinExistence type="predicted"/>